<organism evidence="1 2">
    <name type="scientific">Candidatus Woesebacteria bacterium GW2011_GWC2_31_9</name>
    <dbReference type="NCBI Taxonomy" id="1618586"/>
    <lineage>
        <taxon>Bacteria</taxon>
        <taxon>Candidatus Woeseibacteriota</taxon>
    </lineage>
</organism>
<proteinExistence type="predicted"/>
<dbReference type="Proteomes" id="UP000034803">
    <property type="component" value="Unassembled WGS sequence"/>
</dbReference>
<protein>
    <submittedName>
        <fullName evidence="1">Uncharacterized protein</fullName>
    </submittedName>
</protein>
<gene>
    <name evidence="1" type="ORF">UR21_C0004G0036</name>
</gene>
<comment type="caution">
    <text evidence="1">The sequence shown here is derived from an EMBL/GenBank/DDBJ whole genome shotgun (WGS) entry which is preliminary data.</text>
</comment>
<dbReference type="EMBL" id="LBOI01000004">
    <property type="protein sequence ID" value="KKP31900.1"/>
    <property type="molecule type" value="Genomic_DNA"/>
</dbReference>
<evidence type="ECO:0000313" key="1">
    <source>
        <dbReference type="EMBL" id="KKP31900.1"/>
    </source>
</evidence>
<reference evidence="1 2" key="1">
    <citation type="journal article" date="2015" name="Nature">
        <title>rRNA introns, odd ribosomes, and small enigmatic genomes across a large radiation of phyla.</title>
        <authorList>
            <person name="Brown C.T."/>
            <person name="Hug L.A."/>
            <person name="Thomas B.C."/>
            <person name="Sharon I."/>
            <person name="Castelle C.J."/>
            <person name="Singh A."/>
            <person name="Wilkins M.J."/>
            <person name="Williams K.H."/>
            <person name="Banfield J.F."/>
        </authorList>
    </citation>
    <scope>NUCLEOTIDE SEQUENCE [LARGE SCALE GENOMIC DNA]</scope>
</reference>
<dbReference type="AlphaFoldDB" id="A0A0G0AZC5"/>
<sequence length="85" mass="10176">MKNWNTDVSSFKNKRGKIIWELSQLINYGFDDKQLSEKNIKLYWKELKPKLDPERARMLKYLIWGKLSLLPSKKSYWGLSPKINS</sequence>
<evidence type="ECO:0000313" key="2">
    <source>
        <dbReference type="Proteomes" id="UP000034803"/>
    </source>
</evidence>
<accession>A0A0G0AZC5</accession>
<name>A0A0G0AZC5_9BACT</name>